<evidence type="ECO:0000256" key="2">
    <source>
        <dbReference type="SAM" id="MobiDB-lite"/>
    </source>
</evidence>
<accession>A0AAN7N5W1</accession>
<evidence type="ECO:0000313" key="4">
    <source>
        <dbReference type="Proteomes" id="UP001333110"/>
    </source>
</evidence>
<feature type="region of interest" description="Disordered" evidence="2">
    <location>
        <begin position="132"/>
        <end position="152"/>
    </location>
</feature>
<organism evidence="3 4">
    <name type="scientific">Mycteria americana</name>
    <name type="common">Wood stork</name>
    <dbReference type="NCBI Taxonomy" id="33587"/>
    <lineage>
        <taxon>Eukaryota</taxon>
        <taxon>Metazoa</taxon>
        <taxon>Chordata</taxon>
        <taxon>Craniata</taxon>
        <taxon>Vertebrata</taxon>
        <taxon>Euteleostomi</taxon>
        <taxon>Archelosauria</taxon>
        <taxon>Archosauria</taxon>
        <taxon>Dinosauria</taxon>
        <taxon>Saurischia</taxon>
        <taxon>Theropoda</taxon>
        <taxon>Coelurosauria</taxon>
        <taxon>Aves</taxon>
        <taxon>Neognathae</taxon>
        <taxon>Neoaves</taxon>
        <taxon>Aequornithes</taxon>
        <taxon>Ciconiiformes</taxon>
        <taxon>Ciconiidae</taxon>
        <taxon>Mycteria</taxon>
    </lineage>
</organism>
<comment type="similarity">
    <text evidence="1">Belongs to the TCP11 family.</text>
</comment>
<name>A0AAN7N5W1_MYCAM</name>
<evidence type="ECO:0000256" key="1">
    <source>
        <dbReference type="ARBA" id="ARBA00010954"/>
    </source>
</evidence>
<reference evidence="3 4" key="1">
    <citation type="journal article" date="2023" name="J. Hered.">
        <title>Chromosome-level genome of the wood stork (Mycteria americana) provides insight into avian chromosome evolution.</title>
        <authorList>
            <person name="Flamio R. Jr."/>
            <person name="Ramstad K.M."/>
        </authorList>
    </citation>
    <scope>NUCLEOTIDE SEQUENCE [LARGE SCALE GENOMIC DNA]</scope>
    <source>
        <strain evidence="3">JAX WOST 10</strain>
    </source>
</reference>
<protein>
    <submittedName>
        <fullName evidence="3">Uncharacterized protein</fullName>
    </submittedName>
</protein>
<comment type="caution">
    <text evidence="3">The sequence shown here is derived from an EMBL/GenBank/DDBJ whole genome shotgun (WGS) entry which is preliminary data.</text>
</comment>
<dbReference type="EMBL" id="JAUNZN010000022">
    <property type="protein sequence ID" value="KAK4809065.1"/>
    <property type="molecule type" value="Genomic_DNA"/>
</dbReference>
<keyword evidence="4" id="KW-1185">Reference proteome</keyword>
<dbReference type="AlphaFoldDB" id="A0AAN7N5W1"/>
<proteinExistence type="inferred from homology"/>
<dbReference type="Proteomes" id="UP001333110">
    <property type="component" value="Unassembled WGS sequence"/>
</dbReference>
<gene>
    <name evidence="3" type="ORF">QYF61_004001</name>
</gene>
<dbReference type="InterPro" id="IPR008862">
    <property type="entry name" value="Tcp11"/>
</dbReference>
<evidence type="ECO:0000313" key="3">
    <source>
        <dbReference type="EMBL" id="KAK4809065.1"/>
    </source>
</evidence>
<dbReference type="Pfam" id="PF05794">
    <property type="entry name" value="Tcp11"/>
    <property type="match status" value="1"/>
</dbReference>
<sequence length="242" mass="26915">MVWADATRKPVMAWADTAGNLAIASWMPPASQRQRGQTPPESRRWRGQTLLASWRWPGRCRQQAAQRIHSFLSLFISPDGQKSQKDFPKGLDPIQEELLEVGRRFGSVIHHNRQVFGPYYSAILKKALLPDAEPDSDASGQHKPPIPLPKNYSGTAPSFSASCALLPQPPRNARTFSPSSGLQSREVQDTETLRALLQLRKMLIKPKPSLLEHFGHSSTVTHNAPAGRTALQHFGQLQCDLC</sequence>